<evidence type="ECO:0000313" key="2">
    <source>
        <dbReference type="EMBL" id="THH16001.1"/>
    </source>
</evidence>
<dbReference type="SUPFAM" id="SSF102110">
    <property type="entry name" value="(2r)-phospho-3-sulfolactate synthase ComA"/>
    <property type="match status" value="1"/>
</dbReference>
<dbReference type="Gene3D" id="3.20.20.70">
    <property type="entry name" value="Aldolase class I"/>
    <property type="match status" value="1"/>
</dbReference>
<reference evidence="2 3" key="1">
    <citation type="submission" date="2019-02" db="EMBL/GenBank/DDBJ databases">
        <title>Genome sequencing of the rare red list fungi Bondarzewia mesenterica.</title>
        <authorList>
            <person name="Buettner E."/>
            <person name="Kellner H."/>
        </authorList>
    </citation>
    <scope>NUCLEOTIDE SEQUENCE [LARGE SCALE GENOMIC DNA]</scope>
    <source>
        <strain evidence="2 3">DSM 108281</strain>
    </source>
</reference>
<dbReference type="Proteomes" id="UP000310158">
    <property type="component" value="Unassembled WGS sequence"/>
</dbReference>
<sequence length="523" mass="57970">MSLTISSLPYERIPGPFIFRNDDANCFSGPDQDLEVSGLTLLHEGNQMDVYRCTLSAPISGESCVVCKIAIGSVAMKRLRREARYYQGKLKHLQGSRIPTCHGYFVGTVDDEMVGVLVLSYCGKRVERMFSAWDPKFKSDLIDVFLEIHLAGVSHNDVAERNVLDWNGKPIVIDFEESSDEECGLKMPIEEGALKPEAAEFNCTELHELCTDLRIWKPSPARLLWHRSACSPVRYFSRTSRVAGFNAISTPFSFLPSNSLSLKPRESGLTEIRGPYYAPVTRTYLDELLSDWSDYVDGVKFAGGAFSLMPEDRLKLLIETAHKHGCYVSTGGYIERVLAASSGDFATVEKYIKTCKKLGFDVIEISSGFLSIPTQDWAEIVHLVASHGLKAKPEVGIQWGAGGDASIAELESSGTRDPKWLIDRANLFLDAGASMIMIESEGITENVKNWRTDVISAITSALPAGKIMFEAADPDVFAYHIQNQGARANLFIDHSQVVQLACLRRGIWGTGSTFWEDHDVLMV</sequence>
<keyword evidence="3" id="KW-1185">Reference proteome</keyword>
<comment type="caution">
    <text evidence="2">The sequence shown here is derived from an EMBL/GenBank/DDBJ whole genome shotgun (WGS) entry which is preliminary data.</text>
</comment>
<accession>A0A4S4LWA9</accession>
<dbReference type="PANTHER" id="PTHR48413">
    <property type="match status" value="1"/>
</dbReference>
<dbReference type="InterPro" id="IPR011009">
    <property type="entry name" value="Kinase-like_dom_sf"/>
</dbReference>
<organism evidence="2 3">
    <name type="scientific">Bondarzewia mesenterica</name>
    <dbReference type="NCBI Taxonomy" id="1095465"/>
    <lineage>
        <taxon>Eukaryota</taxon>
        <taxon>Fungi</taxon>
        <taxon>Dikarya</taxon>
        <taxon>Basidiomycota</taxon>
        <taxon>Agaricomycotina</taxon>
        <taxon>Agaricomycetes</taxon>
        <taxon>Russulales</taxon>
        <taxon>Bondarzewiaceae</taxon>
        <taxon>Bondarzewia</taxon>
    </lineage>
</organism>
<evidence type="ECO:0000256" key="1">
    <source>
        <dbReference type="ARBA" id="ARBA00010424"/>
    </source>
</evidence>
<gene>
    <name evidence="2" type="ORF">EW146_g4580</name>
</gene>
<dbReference type="EMBL" id="SGPL01000180">
    <property type="protein sequence ID" value="THH16001.1"/>
    <property type="molecule type" value="Genomic_DNA"/>
</dbReference>
<name>A0A4S4LWA9_9AGAM</name>
<dbReference type="AlphaFoldDB" id="A0A4S4LWA9"/>
<dbReference type="PANTHER" id="PTHR48413:SF1">
    <property type="entry name" value="PROTEIN HEAT-STRESS-ASSOCIATED 32"/>
    <property type="match status" value="1"/>
</dbReference>
<dbReference type="InterPro" id="IPR036112">
    <property type="entry name" value="ComA_synth_sf"/>
</dbReference>
<proteinExistence type="inferred from homology"/>
<dbReference type="OrthoDB" id="47007at2759"/>
<evidence type="ECO:0008006" key="4">
    <source>
        <dbReference type="Google" id="ProtNLM"/>
    </source>
</evidence>
<dbReference type="InterPro" id="IPR013785">
    <property type="entry name" value="Aldolase_TIM"/>
</dbReference>
<comment type="similarity">
    <text evidence="1">Belongs to the phosphosulfolactate synthase family.</text>
</comment>
<protein>
    <recommendedName>
        <fullName evidence="4">Protein kinase domain-containing protein</fullName>
    </recommendedName>
</protein>
<dbReference type="SUPFAM" id="SSF56112">
    <property type="entry name" value="Protein kinase-like (PK-like)"/>
    <property type="match status" value="1"/>
</dbReference>
<dbReference type="InterPro" id="IPR003830">
    <property type="entry name" value="ComA_synth"/>
</dbReference>
<dbReference type="Pfam" id="PF02679">
    <property type="entry name" value="ComA"/>
    <property type="match status" value="1"/>
</dbReference>
<evidence type="ECO:0000313" key="3">
    <source>
        <dbReference type="Proteomes" id="UP000310158"/>
    </source>
</evidence>